<dbReference type="NCBIfam" id="TIGR02168">
    <property type="entry name" value="SMC_prok_B"/>
    <property type="match status" value="1"/>
</dbReference>
<dbReference type="Pfam" id="PF06470">
    <property type="entry name" value="SMC_hinge"/>
    <property type="match status" value="1"/>
</dbReference>
<dbReference type="InterPro" id="IPR036277">
    <property type="entry name" value="SMC_hinge_sf"/>
</dbReference>
<organism evidence="8 9">
    <name type="scientific">Methanocaldococcus vulcanius (strain ATCC 700851 / DSM 12094 / M7)</name>
    <name type="common">Methanococcus vulcanius</name>
    <dbReference type="NCBI Taxonomy" id="579137"/>
    <lineage>
        <taxon>Archaea</taxon>
        <taxon>Methanobacteriati</taxon>
        <taxon>Methanobacteriota</taxon>
        <taxon>Methanomada group</taxon>
        <taxon>Methanococci</taxon>
        <taxon>Methanococcales</taxon>
        <taxon>Methanocaldococcaceae</taxon>
        <taxon>Methanocaldococcus</taxon>
    </lineage>
</organism>
<evidence type="ECO:0000313" key="9">
    <source>
        <dbReference type="Proteomes" id="UP000002063"/>
    </source>
</evidence>
<evidence type="ECO:0000256" key="5">
    <source>
        <dbReference type="ARBA" id="ARBA00023125"/>
    </source>
</evidence>
<dbReference type="GO" id="GO:0007062">
    <property type="term" value="P:sister chromatid cohesion"/>
    <property type="evidence" value="ECO:0007669"/>
    <property type="project" value="InterPro"/>
</dbReference>
<keyword evidence="4 6" id="KW-0175">Coiled coil</keyword>
<feature type="domain" description="SMC hinge" evidence="7">
    <location>
        <begin position="526"/>
        <end position="639"/>
    </location>
</feature>
<feature type="coiled-coil region" evidence="6">
    <location>
        <begin position="744"/>
        <end position="945"/>
    </location>
</feature>
<dbReference type="InterPro" id="IPR010935">
    <property type="entry name" value="SMC_hinge"/>
</dbReference>
<protein>
    <recommendedName>
        <fullName evidence="6">Chromosome partition protein Smc</fullName>
    </recommendedName>
</protein>
<dbReference type="STRING" id="579137.Metvu_0546"/>
<dbReference type="eggNOG" id="arCOG00371">
    <property type="taxonomic scope" value="Archaea"/>
</dbReference>
<dbReference type="SUPFAM" id="SSF52540">
    <property type="entry name" value="P-loop containing nucleoside triphosphate hydrolases"/>
    <property type="match status" value="1"/>
</dbReference>
<dbReference type="RefSeq" id="WP_015732626.1">
    <property type="nucleotide sequence ID" value="NC_013407.1"/>
</dbReference>
<gene>
    <name evidence="6" type="primary">smc</name>
    <name evidence="8" type="ordered locus">Metvu_0546</name>
</gene>
<evidence type="ECO:0000256" key="2">
    <source>
        <dbReference type="ARBA" id="ARBA00022741"/>
    </source>
</evidence>
<dbReference type="GO" id="GO:0016887">
    <property type="term" value="F:ATP hydrolysis activity"/>
    <property type="evidence" value="ECO:0007669"/>
    <property type="project" value="InterPro"/>
</dbReference>
<comment type="similarity">
    <text evidence="6">Belongs to the SMC family.</text>
</comment>
<evidence type="ECO:0000259" key="7">
    <source>
        <dbReference type="SMART" id="SM00968"/>
    </source>
</evidence>
<dbReference type="KEGG" id="mvu:Metvu_0546"/>
<dbReference type="GO" id="GO:0006260">
    <property type="term" value="P:DNA replication"/>
    <property type="evidence" value="ECO:0007669"/>
    <property type="project" value="UniProtKB-UniRule"/>
</dbReference>
<name>C9RFQ3_METVM</name>
<evidence type="ECO:0000256" key="6">
    <source>
        <dbReference type="HAMAP-Rule" id="MF_01894"/>
    </source>
</evidence>
<evidence type="ECO:0000256" key="4">
    <source>
        <dbReference type="ARBA" id="ARBA00023054"/>
    </source>
</evidence>
<reference evidence="8" key="1">
    <citation type="submission" date="2009-10" db="EMBL/GenBank/DDBJ databases">
        <title>Complete sequence of chromosome of Methanocaldococcus vulcanius M7.</title>
        <authorList>
            <consortium name="US DOE Joint Genome Institute"/>
            <person name="Lucas S."/>
            <person name="Copeland A."/>
            <person name="Lapidus A."/>
            <person name="Glavina del Rio T."/>
            <person name="Dalin E."/>
            <person name="Tice H."/>
            <person name="Bruce D."/>
            <person name="Goodwin L."/>
            <person name="Pitluck S."/>
            <person name="Lcollab F.I."/>
            <person name="Brettin T."/>
            <person name="Detter J.C."/>
            <person name="Han C."/>
            <person name="Tapia R."/>
            <person name="Kuske C.R."/>
            <person name="Schmutz J."/>
            <person name="Larimer F."/>
            <person name="Land M."/>
            <person name="Hauser L."/>
            <person name="Kyrpides N."/>
            <person name="Ovchinikova G."/>
            <person name="Sieprawska-Lupa M."/>
            <person name="Whitman W.B."/>
            <person name="Woyke T."/>
        </authorList>
    </citation>
    <scope>NUCLEOTIDE SEQUENCE [LARGE SCALE GENOMIC DNA]</scope>
    <source>
        <strain evidence="8">M7</strain>
    </source>
</reference>
<dbReference type="HOGENOM" id="CLU_001042_2_2_2"/>
<dbReference type="GO" id="GO:0005737">
    <property type="term" value="C:cytoplasm"/>
    <property type="evidence" value="ECO:0007669"/>
    <property type="project" value="UniProtKB-SubCell"/>
</dbReference>
<keyword evidence="3 6" id="KW-0067">ATP-binding</keyword>
<dbReference type="InterPro" id="IPR024704">
    <property type="entry name" value="SMC"/>
</dbReference>
<feature type="coiled-coil region" evidence="6">
    <location>
        <begin position="991"/>
        <end position="1028"/>
    </location>
</feature>
<proteinExistence type="inferred from homology"/>
<feature type="coiled-coil region" evidence="6">
    <location>
        <begin position="174"/>
        <end position="395"/>
    </location>
</feature>
<dbReference type="Gene3D" id="1.20.1060.20">
    <property type="match status" value="1"/>
</dbReference>
<dbReference type="SUPFAM" id="SSF75553">
    <property type="entry name" value="Smc hinge domain"/>
    <property type="match status" value="1"/>
</dbReference>
<feature type="coiled-coil region" evidence="6">
    <location>
        <begin position="681"/>
        <end position="715"/>
    </location>
</feature>
<sequence length="1172" mass="137309">MTTLEKIELKNFKSFKKLSLDIPKGFTAIVGPNGSGKSNIVDAILFVLGKTSAKKLRANKFSGLITYHNGKRADFAEVCIYFLNENDTFKTFNINADRVGILRRIKKSGESNYYLIWKDNDKEKRRKMSKQEIIDLFRKLGLLGNNVISQGDLLRIINVSPIERRKIIDEISGIAEFDEKKKKAEEELKKARELIEMIDIRISEVENNLKKLQKEKEDAELYLSLNSELKSAKYALLLKKVDYLTKILDNLKEDIKNLEELKSEFLDKVKSLDDEINSLKNRLKNIITELNEKGNEEVLELHKSIKELEIEIENDKKILNSSKNEVIKIEREIENKKREIEETKQKIIENRDLIIKKEEKIKEIEEQIKNLNYEKERLKTTINESENTIKYLKKMEMELTDEISKNQNELYSLRKKLNDLDNILNRKNFEIEKNTETINKLKEELESTEEVDTKSLYIELENIKVEIEFSKRKINEIEEKKKNFQNKLDELHAEYIKENARIKAIKEMEELSIDRTIKEILNAKLPGVIDIVGNLGKTKIEYKTAIEVSAGNRLNYLVVKRMEDAVRAIKYLKERKLGRATFLPMDRIEGRETVFINEKGVVGRAIDLVEFDEKYRDVFEYVFGNTVIVENIDVAKELSKKYRKVRFVTLDGDVIEPSGVMIGGTFKSRAKIKVDVDLNKLNRIADEIIKIENELKSLKDEIDRLNEIIRKNLSKKMEIENTLEIIKKNEMRRMEILEKNSSLIKELTLKNEEILDEIEELNLEKEEILRNIEKIEKKIDELMEKRENVIKELRKYESDENLKRIKEIEEEITKLEKQKIGLKNEIEKGLTLIKEILIPKTEELNKKISELINKKSVLEKNISFYEESIKNNLKILNEKKKKYNELAKNLKELTEKKEKIENEIETLEHEKKKLLQKIKEIENEINELNVEKAKYESKLEEEERKLYLCEKVEIKDGLEEKTIEELEIYIGELESEIKKLEPINMRAIEDYKYVEERYKELIEKRKEYERDENKCLQLMEEIENRKKEVFMEVFNKVAKNFEEVYREIGGVGKLSLENEENPFEGGILIDASPKGKKLLSLDAMSGGEKSLTALAFLFAIQKLNPSPFYVLDEVDAALDVKNVSLIADMIKNASKYSQFIVISHREQMVSKADVVYGVYMENGLSKVVGIKL</sequence>
<dbReference type="GO" id="GO:0007059">
    <property type="term" value="P:chromosome segregation"/>
    <property type="evidence" value="ECO:0007669"/>
    <property type="project" value="UniProtKB-UniRule"/>
</dbReference>
<comment type="subunit">
    <text evidence="6">Homodimer.</text>
</comment>
<dbReference type="NCBIfam" id="TIGR02169">
    <property type="entry name" value="SMC_prok_A"/>
    <property type="match status" value="1"/>
</dbReference>
<dbReference type="HAMAP" id="MF_01894">
    <property type="entry name" value="Smc_prok"/>
    <property type="match status" value="1"/>
</dbReference>
<dbReference type="GO" id="GO:0005694">
    <property type="term" value="C:chromosome"/>
    <property type="evidence" value="ECO:0007669"/>
    <property type="project" value="InterPro"/>
</dbReference>
<dbReference type="Gene3D" id="3.30.70.1620">
    <property type="match status" value="1"/>
</dbReference>
<feature type="coiled-coil region" evidence="6">
    <location>
        <begin position="424"/>
        <end position="508"/>
    </location>
</feature>
<dbReference type="PANTHER" id="PTHR43977">
    <property type="entry name" value="STRUCTURAL MAINTENANCE OF CHROMOSOMES PROTEIN 3"/>
    <property type="match status" value="1"/>
</dbReference>
<feature type="binding site" evidence="6">
    <location>
        <begin position="32"/>
        <end position="39"/>
    </location>
    <ligand>
        <name>ATP</name>
        <dbReference type="ChEBI" id="CHEBI:30616"/>
    </ligand>
</feature>
<dbReference type="SMART" id="SM00968">
    <property type="entry name" value="SMC_hinge"/>
    <property type="match status" value="1"/>
</dbReference>
<keyword evidence="9" id="KW-1185">Reference proteome</keyword>
<dbReference type="Proteomes" id="UP000002063">
    <property type="component" value="Chromosome"/>
</dbReference>
<comment type="domain">
    <text evidence="6">Contains large globular domains required for ATP hydrolysis at each terminus and a third globular domain forming a flexible hinge near the middle of the molecule. These domains are separated by coiled-coil structures.</text>
</comment>
<dbReference type="PIRSF" id="PIRSF005719">
    <property type="entry name" value="SMC"/>
    <property type="match status" value="1"/>
</dbReference>
<evidence type="ECO:0000313" key="8">
    <source>
        <dbReference type="EMBL" id="ACX72405.1"/>
    </source>
</evidence>
<keyword evidence="2 6" id="KW-0547">Nucleotide-binding</keyword>
<accession>C9RFQ3</accession>
<dbReference type="GO" id="GO:0003677">
    <property type="term" value="F:DNA binding"/>
    <property type="evidence" value="ECO:0007669"/>
    <property type="project" value="UniProtKB-UniRule"/>
</dbReference>
<comment type="subcellular location">
    <subcellularLocation>
        <location evidence="6">Cytoplasm</location>
    </subcellularLocation>
</comment>
<comment type="function">
    <text evidence="6">Required for chromosome condensation and partitioning.</text>
</comment>
<evidence type="ECO:0000256" key="3">
    <source>
        <dbReference type="ARBA" id="ARBA00022840"/>
    </source>
</evidence>
<dbReference type="InterPro" id="IPR027417">
    <property type="entry name" value="P-loop_NTPase"/>
</dbReference>
<dbReference type="Gene3D" id="3.40.50.300">
    <property type="entry name" value="P-loop containing nucleotide triphosphate hydrolases"/>
    <property type="match status" value="2"/>
</dbReference>
<dbReference type="GeneID" id="8512879"/>
<keyword evidence="5 6" id="KW-0238">DNA-binding</keyword>
<dbReference type="GO" id="GO:0005524">
    <property type="term" value="F:ATP binding"/>
    <property type="evidence" value="ECO:0007669"/>
    <property type="project" value="UniProtKB-UniRule"/>
</dbReference>
<dbReference type="EMBL" id="CP001787">
    <property type="protein sequence ID" value="ACX72405.1"/>
    <property type="molecule type" value="Genomic_DNA"/>
</dbReference>
<dbReference type="InterPro" id="IPR003395">
    <property type="entry name" value="RecF/RecN/SMC_N"/>
</dbReference>
<dbReference type="OrthoDB" id="9143at2157"/>
<evidence type="ECO:0000256" key="1">
    <source>
        <dbReference type="ARBA" id="ARBA00022490"/>
    </source>
</evidence>
<dbReference type="InterPro" id="IPR011890">
    <property type="entry name" value="SMC_prok"/>
</dbReference>
<keyword evidence="1 6" id="KW-0963">Cytoplasm</keyword>
<dbReference type="GO" id="GO:0030261">
    <property type="term" value="P:chromosome condensation"/>
    <property type="evidence" value="ECO:0007669"/>
    <property type="project" value="InterPro"/>
</dbReference>
<dbReference type="AlphaFoldDB" id="C9RFQ3"/>
<dbReference type="Pfam" id="PF02463">
    <property type="entry name" value="SMC_N"/>
    <property type="match status" value="2"/>
</dbReference>